<dbReference type="InterPro" id="IPR011491">
    <property type="entry name" value="FlgE_D2"/>
</dbReference>
<evidence type="ECO:0000256" key="5">
    <source>
        <dbReference type="RuleBase" id="RU362116"/>
    </source>
</evidence>
<comment type="caution">
    <text evidence="11">The sequence shown here is derived from an EMBL/GenBank/DDBJ whole genome shotgun (WGS) entry which is preliminary data.</text>
</comment>
<sequence>MAGFNTAVTGLSAASTSLDVIGNNIANASTTGFKSSRTEFADLYTTAVVGAGSSNVAGAGVTVSDIAQDFSAGTIEFTNNNLDLAIDGSGFFQLADENGSLYYTRAGEFELDDEGYIVSKDGKYVQGYGVADPTADTVSLTPVGNLQVNETESPPKSTTSIDLSFNIDSALDAPENEYDRSDSTSYSFSTTVGIYDSLGNQQTIKYNLVEQDSTIETHLIDAAAITDSTDLSISGYSIGSETLDATVPEVFDAADPTNYGVFALNAETGDIELNSTELQALQEQDSRIARVVYNSTTGDYTVELKAQYTDSGDLYVSSGGDDIQATVSERSSAEVQAWNIVATTGGNGTSFSIGGVTISFEDDASADEIGEAIEDAASDILEQNPEIESVEYDDVNDQLIVTYKPEEGDIDADLLQVAVSAGSDSPFSGAVNGDGIYEPDTSQNGDDSYEGVYRMYAYLNDEELLDIGKVQEPGSGAAEGATEEGAILVTFDTTSGKLETVNGESVSSSGQAPSLTIKGADPADPDTEITLDLSDTSQYSSDSIVKSSQQDGYPKGDLVGVTFAETGEMIASFSNGQSLTLGVIAVATFDNQAGLTPSGSTQWIASLNSGDPILNPPGTGLNGTLKSAALEASNVDLSAELVELIQAQRDYQANSKTLETMNTVTQTILQI</sequence>
<dbReference type="EMBL" id="JMQN01000018">
    <property type="protein sequence ID" value="KEA64328.1"/>
    <property type="molecule type" value="Genomic_DNA"/>
</dbReference>
<reference evidence="11 12" key="1">
    <citation type="submission" date="2014-04" db="EMBL/GenBank/DDBJ databases">
        <title>Marinobacterium kochiensis sp. nov., isolated from sediment sample collected from Kochi backwaters in Kerala, India.</title>
        <authorList>
            <person name="Singh A."/>
            <person name="Pinnaka A.K."/>
        </authorList>
    </citation>
    <scope>NUCLEOTIDE SEQUENCE [LARGE SCALE GENOMIC DNA]</scope>
    <source>
        <strain evidence="11 12">AK27</strain>
    </source>
</reference>
<proteinExistence type="inferred from homology"/>
<evidence type="ECO:0000256" key="4">
    <source>
        <dbReference type="ARBA" id="ARBA00023143"/>
    </source>
</evidence>
<feature type="domain" description="Flagellar hook protein FlgE D2" evidence="9">
    <location>
        <begin position="447"/>
        <end position="553"/>
    </location>
</feature>
<dbReference type="PANTHER" id="PTHR30435">
    <property type="entry name" value="FLAGELLAR PROTEIN"/>
    <property type="match status" value="1"/>
</dbReference>
<dbReference type="GO" id="GO:0009425">
    <property type="term" value="C:bacterial-type flagellum basal body"/>
    <property type="evidence" value="ECO:0007669"/>
    <property type="project" value="UniProtKB-SubCell"/>
</dbReference>
<comment type="subcellular location">
    <subcellularLocation>
        <location evidence="1 5">Bacterial flagellum basal body</location>
    </subcellularLocation>
</comment>
<dbReference type="eggNOG" id="COG1749">
    <property type="taxonomic scope" value="Bacteria"/>
</dbReference>
<feature type="domain" description="Flagellar hook protein FlgE D2" evidence="9">
    <location>
        <begin position="166"/>
        <end position="214"/>
    </location>
</feature>
<dbReference type="Pfam" id="PF22692">
    <property type="entry name" value="LlgE_F_G_D1"/>
    <property type="match status" value="1"/>
</dbReference>
<comment type="similarity">
    <text evidence="2 5">Belongs to the flagella basal body rod proteins family.</text>
</comment>
<evidence type="ECO:0000259" key="7">
    <source>
        <dbReference type="Pfam" id="PF00460"/>
    </source>
</evidence>
<evidence type="ECO:0000256" key="3">
    <source>
        <dbReference type="ARBA" id="ARBA00019015"/>
    </source>
</evidence>
<feature type="domain" description="Flagellar basal-body/hook protein C-terminal" evidence="8">
    <location>
        <begin position="627"/>
        <end position="671"/>
    </location>
</feature>
<dbReference type="InterPro" id="IPR053967">
    <property type="entry name" value="LlgE_F_G-like_D1"/>
</dbReference>
<evidence type="ECO:0000256" key="6">
    <source>
        <dbReference type="SAM" id="MobiDB-lite"/>
    </source>
</evidence>
<dbReference type="SUPFAM" id="SSF117143">
    <property type="entry name" value="Flagellar hook protein flgE"/>
    <property type="match status" value="2"/>
</dbReference>
<evidence type="ECO:0000256" key="2">
    <source>
        <dbReference type="ARBA" id="ARBA00009677"/>
    </source>
</evidence>
<name>A0A081G0M3_9GAMM</name>
<dbReference type="InterPro" id="IPR020013">
    <property type="entry name" value="Flagellar_FlgE/F/G"/>
</dbReference>
<dbReference type="Gene3D" id="2.60.98.20">
    <property type="entry name" value="Flagellar hook protein FlgE"/>
    <property type="match status" value="2"/>
</dbReference>
<dbReference type="PATRIC" id="fig|1232683.4.peg.1554"/>
<keyword evidence="11" id="KW-0282">Flagellum</keyword>
<dbReference type="InterPro" id="IPR010930">
    <property type="entry name" value="Flg_bb/hook_C_dom"/>
</dbReference>
<dbReference type="InterPro" id="IPR037925">
    <property type="entry name" value="FlgE/F/G-like"/>
</dbReference>
<evidence type="ECO:0000256" key="1">
    <source>
        <dbReference type="ARBA" id="ARBA00004117"/>
    </source>
</evidence>
<evidence type="ECO:0000313" key="12">
    <source>
        <dbReference type="Proteomes" id="UP000028252"/>
    </source>
</evidence>
<evidence type="ECO:0000313" key="11">
    <source>
        <dbReference type="EMBL" id="KEA64328.1"/>
    </source>
</evidence>
<dbReference type="Pfam" id="PF06429">
    <property type="entry name" value="Flg_bbr_C"/>
    <property type="match status" value="1"/>
</dbReference>
<dbReference type="Pfam" id="PF07559">
    <property type="entry name" value="FlgE_D2"/>
    <property type="match status" value="2"/>
</dbReference>
<dbReference type="RefSeq" id="WP_036185923.1">
    <property type="nucleotide sequence ID" value="NZ_JMQN01000018.1"/>
</dbReference>
<dbReference type="STRING" id="1232683.ADIMK_1574"/>
<feature type="region of interest" description="Disordered" evidence="6">
    <location>
        <begin position="501"/>
        <end position="525"/>
    </location>
</feature>
<dbReference type="AlphaFoldDB" id="A0A081G0M3"/>
<comment type="function">
    <text evidence="5">A flexible structure which links the flagellar filament to the drive apparatus in the basal body.</text>
</comment>
<keyword evidence="11" id="KW-0969">Cilium</keyword>
<keyword evidence="4 5" id="KW-0975">Bacterial flagellum</keyword>
<dbReference type="InterPro" id="IPR001444">
    <property type="entry name" value="Flag_bb_rod_N"/>
</dbReference>
<dbReference type="GO" id="GO:0009424">
    <property type="term" value="C:bacterial-type flagellum hook"/>
    <property type="evidence" value="ECO:0007669"/>
    <property type="project" value="TreeGrafter"/>
</dbReference>
<keyword evidence="12" id="KW-1185">Reference proteome</keyword>
<dbReference type="Pfam" id="PF00460">
    <property type="entry name" value="Flg_bb_rod"/>
    <property type="match status" value="1"/>
</dbReference>
<dbReference type="PROSITE" id="PS00588">
    <property type="entry name" value="FLAGELLA_BB_ROD"/>
    <property type="match status" value="1"/>
</dbReference>
<feature type="domain" description="Flagellar hook protein FlgE/F/G-like D1" evidence="10">
    <location>
        <begin position="85"/>
        <end position="146"/>
    </location>
</feature>
<gene>
    <name evidence="11" type="ORF">ADIMK_1574</name>
</gene>
<dbReference type="Proteomes" id="UP000028252">
    <property type="component" value="Unassembled WGS sequence"/>
</dbReference>
<dbReference type="InterPro" id="IPR019776">
    <property type="entry name" value="Flagellar_basal_body_rod_CS"/>
</dbReference>
<dbReference type="InterPro" id="IPR037058">
    <property type="entry name" value="Falgellar_hook_FlgE_sf"/>
</dbReference>
<protein>
    <recommendedName>
        <fullName evidence="3 5">Flagellar hook protein FlgE</fullName>
    </recommendedName>
</protein>
<dbReference type="GO" id="GO:0071978">
    <property type="term" value="P:bacterial-type flagellum-dependent swarming motility"/>
    <property type="evidence" value="ECO:0007669"/>
    <property type="project" value="TreeGrafter"/>
</dbReference>
<evidence type="ECO:0000259" key="8">
    <source>
        <dbReference type="Pfam" id="PF06429"/>
    </source>
</evidence>
<organism evidence="11 12">
    <name type="scientific">Marinobacterium lacunae</name>
    <dbReference type="NCBI Taxonomy" id="1232683"/>
    <lineage>
        <taxon>Bacteria</taxon>
        <taxon>Pseudomonadati</taxon>
        <taxon>Pseudomonadota</taxon>
        <taxon>Gammaproteobacteria</taxon>
        <taxon>Oceanospirillales</taxon>
        <taxon>Oceanospirillaceae</taxon>
        <taxon>Marinobacterium</taxon>
    </lineage>
</organism>
<accession>A0A081G0M3</accession>
<keyword evidence="11" id="KW-0966">Cell projection</keyword>
<dbReference type="PANTHER" id="PTHR30435:SF1">
    <property type="entry name" value="FLAGELLAR HOOK PROTEIN FLGE"/>
    <property type="match status" value="1"/>
</dbReference>
<dbReference type="NCBIfam" id="TIGR03506">
    <property type="entry name" value="FlgEFG_subfam"/>
    <property type="match status" value="2"/>
</dbReference>
<feature type="compositionally biased region" description="Polar residues" evidence="6">
    <location>
        <begin position="501"/>
        <end position="514"/>
    </location>
</feature>
<evidence type="ECO:0000259" key="10">
    <source>
        <dbReference type="Pfam" id="PF22692"/>
    </source>
</evidence>
<feature type="domain" description="Flagellar basal body rod protein N-terminal" evidence="7">
    <location>
        <begin position="4"/>
        <end position="34"/>
    </location>
</feature>
<dbReference type="GO" id="GO:0005829">
    <property type="term" value="C:cytosol"/>
    <property type="evidence" value="ECO:0007669"/>
    <property type="project" value="TreeGrafter"/>
</dbReference>
<evidence type="ECO:0000259" key="9">
    <source>
        <dbReference type="Pfam" id="PF07559"/>
    </source>
</evidence>
<dbReference type="OrthoDB" id="8578401at2"/>